<dbReference type="Proteomes" id="UP001212841">
    <property type="component" value="Unassembled WGS sequence"/>
</dbReference>
<evidence type="ECO:0000313" key="1">
    <source>
        <dbReference type="EMBL" id="KAJ3056512.1"/>
    </source>
</evidence>
<dbReference type="AlphaFoldDB" id="A0AAD5X5Z1"/>
<accession>A0AAD5X5Z1</accession>
<protein>
    <submittedName>
        <fullName evidence="1">Uncharacterized protein</fullName>
    </submittedName>
</protein>
<gene>
    <name evidence="1" type="ORF">HK097_006419</name>
</gene>
<sequence>MAEEAKKKAVNLEFQKHPVLDGKGGSEIFDYYREVKKRLPEQTKKWWADRWADLDLVSEVVQTIAHFISVEQLSREKQPYDPQSICWGNWTALGQGNYKDEDVKVDMAEMRRVFVKRRFPAFENRIHDNLKPWERTSSEWVSQIGHRALDLWALEKLTIHNRALQSMDLLPLANHNFTLRLANLLPLLPPAEIPPESLHSTLDAYLIRRNQYEEQHAAVPAKKPKKTLKK</sequence>
<organism evidence="1 2">
    <name type="scientific">Rhizophlyctis rosea</name>
    <dbReference type="NCBI Taxonomy" id="64517"/>
    <lineage>
        <taxon>Eukaryota</taxon>
        <taxon>Fungi</taxon>
        <taxon>Fungi incertae sedis</taxon>
        <taxon>Chytridiomycota</taxon>
        <taxon>Chytridiomycota incertae sedis</taxon>
        <taxon>Chytridiomycetes</taxon>
        <taxon>Rhizophlyctidales</taxon>
        <taxon>Rhizophlyctidaceae</taxon>
        <taxon>Rhizophlyctis</taxon>
    </lineage>
</organism>
<dbReference type="EMBL" id="JADGJD010000030">
    <property type="protein sequence ID" value="KAJ3056512.1"/>
    <property type="molecule type" value="Genomic_DNA"/>
</dbReference>
<evidence type="ECO:0000313" key="2">
    <source>
        <dbReference type="Proteomes" id="UP001212841"/>
    </source>
</evidence>
<proteinExistence type="predicted"/>
<keyword evidence="2" id="KW-1185">Reference proteome</keyword>
<comment type="caution">
    <text evidence="1">The sequence shown here is derived from an EMBL/GenBank/DDBJ whole genome shotgun (WGS) entry which is preliminary data.</text>
</comment>
<name>A0AAD5X5Z1_9FUNG</name>
<reference evidence="1" key="1">
    <citation type="submission" date="2020-05" db="EMBL/GenBank/DDBJ databases">
        <title>Phylogenomic resolution of chytrid fungi.</title>
        <authorList>
            <person name="Stajich J.E."/>
            <person name="Amses K."/>
            <person name="Simmons R."/>
            <person name="Seto K."/>
            <person name="Myers J."/>
            <person name="Bonds A."/>
            <person name="Quandt C.A."/>
            <person name="Barry K."/>
            <person name="Liu P."/>
            <person name="Grigoriev I."/>
            <person name="Longcore J.E."/>
            <person name="James T.Y."/>
        </authorList>
    </citation>
    <scope>NUCLEOTIDE SEQUENCE</scope>
    <source>
        <strain evidence="1">JEL0318</strain>
    </source>
</reference>